<dbReference type="EMBL" id="KQ090275">
    <property type="protein sequence ID" value="KMS97993.1"/>
    <property type="molecule type" value="Genomic_DNA"/>
</dbReference>
<gene>
    <name evidence="2" type="ORF">BVRB_4g096750</name>
</gene>
<dbReference type="OrthoDB" id="10464696at2759"/>
<dbReference type="OMA" id="QATNKHR"/>
<reference evidence="2 3" key="1">
    <citation type="journal article" date="2014" name="Nature">
        <title>The genome of the recently domesticated crop plant sugar beet (Beta vulgaris).</title>
        <authorList>
            <person name="Dohm J.C."/>
            <person name="Minoche A.E."/>
            <person name="Holtgrawe D."/>
            <person name="Capella-Gutierrez S."/>
            <person name="Zakrzewski F."/>
            <person name="Tafer H."/>
            <person name="Rupp O."/>
            <person name="Sorensen T.R."/>
            <person name="Stracke R."/>
            <person name="Reinhardt R."/>
            <person name="Goesmann A."/>
            <person name="Kraft T."/>
            <person name="Schulz B."/>
            <person name="Stadler P.F."/>
            <person name="Schmidt T."/>
            <person name="Gabaldon T."/>
            <person name="Lehrach H."/>
            <person name="Weisshaar B."/>
            <person name="Himmelbauer H."/>
        </authorList>
    </citation>
    <scope>NUCLEOTIDE SEQUENCE [LARGE SCALE GENOMIC DNA]</scope>
    <source>
        <tissue evidence="2">Taproot</tissue>
    </source>
</reference>
<protein>
    <submittedName>
        <fullName evidence="2">Uncharacterized protein</fullName>
    </submittedName>
</protein>
<evidence type="ECO:0000313" key="3">
    <source>
        <dbReference type="Proteomes" id="UP000035740"/>
    </source>
</evidence>
<evidence type="ECO:0000256" key="1">
    <source>
        <dbReference type="SAM" id="MobiDB-lite"/>
    </source>
</evidence>
<evidence type="ECO:0000313" key="2">
    <source>
        <dbReference type="EMBL" id="KMS97993.1"/>
    </source>
</evidence>
<feature type="region of interest" description="Disordered" evidence="1">
    <location>
        <begin position="65"/>
        <end position="112"/>
    </location>
</feature>
<feature type="compositionally biased region" description="Basic residues" evidence="1">
    <location>
        <begin position="103"/>
        <end position="112"/>
    </location>
</feature>
<dbReference type="Gramene" id="KMS97993">
    <property type="protein sequence ID" value="KMS97993"/>
    <property type="gene ID" value="BVRB_4g096750"/>
</dbReference>
<sequence>MQICKPVHYDKACRHIDQTKQHQKIGQNNDKKHHVHFWHEQKNEQPQANKHQPHVVAHPKHGQYEHKNGHNGHVQATNKHRHDAPQAQSHKLPGHNGHGQATNKHRHDAPHARSHKLRQCFGHGDRVASDVDESETIVIERKIEERVVISHVKKCHGHKEGAKYKEGVKHLDRC</sequence>
<name>A0A0J8BD46_BETVV</name>
<dbReference type="AlphaFoldDB" id="A0A0J8BD46"/>
<accession>A0A0J8BD46</accession>
<organism evidence="2 3">
    <name type="scientific">Beta vulgaris subsp. vulgaris</name>
    <name type="common">Beet</name>
    <dbReference type="NCBI Taxonomy" id="3555"/>
    <lineage>
        <taxon>Eukaryota</taxon>
        <taxon>Viridiplantae</taxon>
        <taxon>Streptophyta</taxon>
        <taxon>Embryophyta</taxon>
        <taxon>Tracheophyta</taxon>
        <taxon>Spermatophyta</taxon>
        <taxon>Magnoliopsida</taxon>
        <taxon>eudicotyledons</taxon>
        <taxon>Gunneridae</taxon>
        <taxon>Pentapetalae</taxon>
        <taxon>Caryophyllales</taxon>
        <taxon>Chenopodiaceae</taxon>
        <taxon>Betoideae</taxon>
        <taxon>Beta</taxon>
    </lineage>
</organism>
<dbReference type="KEGG" id="bvg:104907712"/>
<proteinExistence type="predicted"/>
<keyword evidence="3" id="KW-1185">Reference proteome</keyword>
<dbReference type="Proteomes" id="UP000035740">
    <property type="component" value="Unassembled WGS sequence"/>
</dbReference>